<evidence type="ECO:0000256" key="2">
    <source>
        <dbReference type="ARBA" id="ARBA00022723"/>
    </source>
</evidence>
<comment type="cofactor">
    <cofactor evidence="1">
        <name>Zn(2+)</name>
        <dbReference type="ChEBI" id="CHEBI:29105"/>
    </cofactor>
</comment>
<comment type="caution">
    <text evidence="5">The sequence shown here is derived from an EMBL/GenBank/DDBJ whole genome shotgun (WGS) entry which is preliminary data.</text>
</comment>
<dbReference type="EMBL" id="JABFYL010000014">
    <property type="protein sequence ID" value="NVN49357.1"/>
    <property type="molecule type" value="Genomic_DNA"/>
</dbReference>
<gene>
    <name evidence="5" type="ORF">HLY00_464</name>
</gene>
<proteinExistence type="predicted"/>
<evidence type="ECO:0000256" key="1">
    <source>
        <dbReference type="ARBA" id="ARBA00001947"/>
    </source>
</evidence>
<dbReference type="PANTHER" id="PTHR42813:SF7">
    <property type="entry name" value="ALCOHOL DEHYDROGENASE (ZN-DEPENDENT)-RELATED"/>
    <property type="match status" value="1"/>
</dbReference>
<keyword evidence="5" id="KW-0560">Oxidoreductase</keyword>
<dbReference type="Proteomes" id="UP000570517">
    <property type="component" value="Unassembled WGS sequence"/>
</dbReference>
<sequence length="409" mass="42914">MTGQYLRPQSTVAHYARLLTPDALVAGRLSLDRDVGMRARRIAGVVRAARKPARSRMRALVASPGGAPAWKSVTRPSLPGPQGALVRPIAVATCDVDRAMMLGRSIFPLPLHLGHECVAEVVEVGSQVASVGIGDRVVVPFQISCGCCAPCRRGHTANCLSVPPTSMYGFGLAGGLWGGALTDLMAVPFAEAMLVPLPKGVDPAAAAGVADNVSDCYRQVAPHLPALLAADGNAETLIVGRLNAGHPFTPSAVLITALIARALGGRRISVVDGRPALQRRAEALGFTALDPRRPREWPVAPLTVDATGTPAGLRAVLKHTAPEGICSCVWSLHRRGSIRLSAAYIRNVTLHIGRAHVRALIPAVLDLIASGKLQPELVTTNVANFDEAPQALDEHCHGEALKTVLLADA</sequence>
<dbReference type="AlphaFoldDB" id="A0A850PKV0"/>
<dbReference type="RefSeq" id="WP_178357735.1">
    <property type="nucleotide sequence ID" value="NZ_JABFYL010000014.1"/>
</dbReference>
<name>A0A850PKV0_9MYCO</name>
<evidence type="ECO:0000256" key="3">
    <source>
        <dbReference type="ARBA" id="ARBA00022833"/>
    </source>
</evidence>
<dbReference type="InterPro" id="IPR013154">
    <property type="entry name" value="ADH-like_N"/>
</dbReference>
<accession>A0A850PKV0</accession>
<reference evidence="5 6" key="1">
    <citation type="submission" date="2020-05" db="EMBL/GenBank/DDBJ databases">
        <title>Draft genome sequence of Mycobacterium hippocampi DL, isolated from European seabass, Dicentrarchus labrax, reared in fish farms.</title>
        <authorList>
            <person name="Stathopoulou P."/>
            <person name="Asimakis E."/>
            <person name="Tzokas K."/>
            <person name="Batargias C."/>
            <person name="Tsiamis G."/>
        </authorList>
    </citation>
    <scope>NUCLEOTIDE SEQUENCE [LARGE SCALE GENOMIC DNA]</scope>
    <source>
        <strain evidence="5 6">DL</strain>
    </source>
</reference>
<feature type="domain" description="Alcohol dehydrogenase-like N-terminal" evidence="4">
    <location>
        <begin position="80"/>
        <end position="198"/>
    </location>
</feature>
<dbReference type="GO" id="GO:0046872">
    <property type="term" value="F:metal ion binding"/>
    <property type="evidence" value="ECO:0007669"/>
    <property type="project" value="UniProtKB-KW"/>
</dbReference>
<evidence type="ECO:0000259" key="4">
    <source>
        <dbReference type="Pfam" id="PF08240"/>
    </source>
</evidence>
<dbReference type="InterPro" id="IPR036291">
    <property type="entry name" value="NAD(P)-bd_dom_sf"/>
</dbReference>
<dbReference type="InterPro" id="IPR011032">
    <property type="entry name" value="GroES-like_sf"/>
</dbReference>
<evidence type="ECO:0000313" key="5">
    <source>
        <dbReference type="EMBL" id="NVN49357.1"/>
    </source>
</evidence>
<keyword evidence="3" id="KW-0862">Zinc</keyword>
<dbReference type="EC" id="1.1.1.1" evidence="5"/>
<keyword evidence="6" id="KW-1185">Reference proteome</keyword>
<keyword evidence="2" id="KW-0479">Metal-binding</keyword>
<dbReference type="Pfam" id="PF08240">
    <property type="entry name" value="ADH_N"/>
    <property type="match status" value="1"/>
</dbReference>
<dbReference type="Gene3D" id="3.90.180.10">
    <property type="entry name" value="Medium-chain alcohol dehydrogenases, catalytic domain"/>
    <property type="match status" value="1"/>
</dbReference>
<organism evidence="5 6">
    <name type="scientific">Mycolicibacterium hippocampi</name>
    <dbReference type="NCBI Taxonomy" id="659824"/>
    <lineage>
        <taxon>Bacteria</taxon>
        <taxon>Bacillati</taxon>
        <taxon>Actinomycetota</taxon>
        <taxon>Actinomycetes</taxon>
        <taxon>Mycobacteriales</taxon>
        <taxon>Mycobacteriaceae</taxon>
        <taxon>Mycolicibacterium</taxon>
    </lineage>
</organism>
<dbReference type="Gene3D" id="3.40.50.720">
    <property type="entry name" value="NAD(P)-binding Rossmann-like Domain"/>
    <property type="match status" value="1"/>
</dbReference>
<evidence type="ECO:0000313" key="6">
    <source>
        <dbReference type="Proteomes" id="UP000570517"/>
    </source>
</evidence>
<dbReference type="SUPFAM" id="SSF50129">
    <property type="entry name" value="GroES-like"/>
    <property type="match status" value="1"/>
</dbReference>
<dbReference type="SUPFAM" id="SSF51735">
    <property type="entry name" value="NAD(P)-binding Rossmann-fold domains"/>
    <property type="match status" value="1"/>
</dbReference>
<protein>
    <submittedName>
        <fullName evidence="5">Alcohol dehydrogenase</fullName>
        <ecNumber evidence="5">1.1.1.1</ecNumber>
    </submittedName>
</protein>
<dbReference type="GO" id="GO:0004022">
    <property type="term" value="F:alcohol dehydrogenase (NAD+) activity"/>
    <property type="evidence" value="ECO:0007669"/>
    <property type="project" value="UniProtKB-EC"/>
</dbReference>
<dbReference type="PANTHER" id="PTHR42813">
    <property type="entry name" value="ZINC-TYPE ALCOHOL DEHYDROGENASE-LIKE"/>
    <property type="match status" value="1"/>
</dbReference>